<gene>
    <name evidence="5" type="ORF">AB6D66_21290</name>
</gene>
<dbReference type="PROSITE" id="PS00297">
    <property type="entry name" value="HSP70_1"/>
    <property type="match status" value="1"/>
</dbReference>
<feature type="region of interest" description="Disordered" evidence="4">
    <location>
        <begin position="1"/>
        <end position="21"/>
    </location>
</feature>
<name>A0ABV4N2J3_9VIBR</name>
<evidence type="ECO:0000256" key="4">
    <source>
        <dbReference type="SAM" id="MobiDB-lite"/>
    </source>
</evidence>
<accession>A0ABV4N2J3</accession>
<dbReference type="RefSeq" id="WP_372125811.1">
    <property type="nucleotide sequence ID" value="NZ_JBFSSG010000069.1"/>
</dbReference>
<dbReference type="InterPro" id="IPR013126">
    <property type="entry name" value="Hsp_70_fam"/>
</dbReference>
<keyword evidence="2" id="KW-0547">Nucleotide-binding</keyword>
<dbReference type="InterPro" id="IPR043129">
    <property type="entry name" value="ATPase_NBD"/>
</dbReference>
<evidence type="ECO:0000256" key="2">
    <source>
        <dbReference type="ARBA" id="ARBA00022741"/>
    </source>
</evidence>
<evidence type="ECO:0000256" key="3">
    <source>
        <dbReference type="ARBA" id="ARBA00022840"/>
    </source>
</evidence>
<evidence type="ECO:0000256" key="1">
    <source>
        <dbReference type="ARBA" id="ARBA00007381"/>
    </source>
</evidence>
<dbReference type="SUPFAM" id="SSF53067">
    <property type="entry name" value="Actin-like ATPase domain"/>
    <property type="match status" value="2"/>
</dbReference>
<dbReference type="Proteomes" id="UP001570071">
    <property type="component" value="Unassembled WGS sequence"/>
</dbReference>
<evidence type="ECO:0000313" key="5">
    <source>
        <dbReference type="EMBL" id="MEZ8723614.1"/>
    </source>
</evidence>
<dbReference type="EMBL" id="JBFSSG010000069">
    <property type="protein sequence ID" value="MEZ8723614.1"/>
    <property type="molecule type" value="Genomic_DNA"/>
</dbReference>
<dbReference type="InterPro" id="IPR018181">
    <property type="entry name" value="Heat_shock_70_CS"/>
</dbReference>
<protein>
    <submittedName>
        <fullName evidence="5">Hsp70 family protein</fullName>
    </submittedName>
</protein>
<evidence type="ECO:0000313" key="6">
    <source>
        <dbReference type="Proteomes" id="UP001570071"/>
    </source>
</evidence>
<dbReference type="PROSITE" id="PS00329">
    <property type="entry name" value="HSP70_2"/>
    <property type="match status" value="1"/>
</dbReference>
<sequence>MEHQSHSAQEHSQDLEHSQEHQAPKFSVGIDLGTTHCVLSFIDTTNEDARVEVMPIPQLTAPGTVETRSQLGSFLYQPHEHEMNAGSRVLPWSSEPKALVGAIARNLGSKTPIRLVASAKSWLCHGGVNRRDAFLPAGSPEEVEKVSPLKTTELYLEHLKDAWNHANPEHKLADQDVTITVPASFDPAARDLTAEAARNVGFTHLTLLEEPQAALYSWIDNSNDTWRDEVNVGDIVLVVDIGGGTTDLSLVEVTQDDGNLSLNRIAVGEHILLGGDNMDLALAYRLKMKLAQDGKELAPWQVQAMTHACRDAKEALLNDAELQSVPIVVPSRGSKLLGATLKTELTQQEVQQTLVDGFFPKVAVTEHPVQKTRGALTQMGLPYAQDAGITRHIAAFLSKQANALSGNSEAAQQDFNPFANMPGMPGAEAPAADFIKPTAILFNGGVLKSNLLADRLSDTINEWLINADAEFAKQLSGLDLDLAVASGASYYGAVRRGQGVRIRGGIASSYYVGIESAMPAIPGMAPPMEALCVAPFGMEEGSSVQVPSQEFGLVIGQPVHFQFFGSTTRREDEAGTHLDHWAPEELDELPEIQVTLPVSEGRREGEVVPVTLASRITELGTLYLEAIATDNGQKWHVEFDVREDSNNDSNEEA</sequence>
<dbReference type="CDD" id="cd10170">
    <property type="entry name" value="ASKHA_NBD_HSP70"/>
    <property type="match status" value="1"/>
</dbReference>
<dbReference type="Pfam" id="PF00012">
    <property type="entry name" value="HSP70"/>
    <property type="match status" value="1"/>
</dbReference>
<comment type="similarity">
    <text evidence="1">Belongs to the heat shock protein 70 family.</text>
</comment>
<organism evidence="5 6">
    <name type="scientific">Vibrio pomeroyi</name>
    <dbReference type="NCBI Taxonomy" id="198832"/>
    <lineage>
        <taxon>Bacteria</taxon>
        <taxon>Pseudomonadati</taxon>
        <taxon>Pseudomonadota</taxon>
        <taxon>Gammaproteobacteria</taxon>
        <taxon>Vibrionales</taxon>
        <taxon>Vibrionaceae</taxon>
        <taxon>Vibrio</taxon>
    </lineage>
</organism>
<dbReference type="PANTHER" id="PTHR42749:SF1">
    <property type="entry name" value="CELL SHAPE-DETERMINING PROTEIN MREB"/>
    <property type="match status" value="1"/>
</dbReference>
<dbReference type="PANTHER" id="PTHR42749">
    <property type="entry name" value="CELL SHAPE-DETERMINING PROTEIN MREB"/>
    <property type="match status" value="1"/>
</dbReference>
<keyword evidence="3" id="KW-0067">ATP-binding</keyword>
<comment type="caution">
    <text evidence="5">The sequence shown here is derived from an EMBL/GenBank/DDBJ whole genome shotgun (WGS) entry which is preliminary data.</text>
</comment>
<reference evidence="5 6" key="1">
    <citation type="journal article" date="2024" name="ISME J.">
        <title>Tailless and filamentous prophages are predominant in marine Vibrio.</title>
        <authorList>
            <person name="Steensen K."/>
            <person name="Seneca J."/>
            <person name="Bartlau N."/>
            <person name="Yu X.A."/>
            <person name="Hussain F.A."/>
            <person name="Polz M.F."/>
        </authorList>
    </citation>
    <scope>NUCLEOTIDE SEQUENCE [LARGE SCALE GENOMIC DNA]</scope>
    <source>
        <strain evidence="5 6">10N.239.312.F12</strain>
    </source>
</reference>
<dbReference type="Gene3D" id="3.90.640.10">
    <property type="entry name" value="Actin, Chain A, domain 4"/>
    <property type="match status" value="1"/>
</dbReference>
<dbReference type="PRINTS" id="PR00301">
    <property type="entry name" value="HEATSHOCK70"/>
</dbReference>
<proteinExistence type="inferred from homology"/>
<dbReference type="Gene3D" id="3.30.420.40">
    <property type="match status" value="2"/>
</dbReference>
<keyword evidence="6" id="KW-1185">Reference proteome</keyword>